<evidence type="ECO:0000313" key="2">
    <source>
        <dbReference type="EMBL" id="MDI2091638.1"/>
    </source>
</evidence>
<evidence type="ECO:0000256" key="1">
    <source>
        <dbReference type="SAM" id="Phobius"/>
    </source>
</evidence>
<keyword evidence="3" id="KW-1185">Reference proteome</keyword>
<name>A0ABT6Q3U1_9PROT</name>
<reference evidence="2" key="1">
    <citation type="submission" date="2023-05" db="EMBL/GenBank/DDBJ databases">
        <title>Whole genome sequence of Commensalibacter sp.</title>
        <authorList>
            <person name="Charoenyingcharoen P."/>
            <person name="Yukphan P."/>
        </authorList>
    </citation>
    <scope>NUCLEOTIDE SEQUENCE</scope>
    <source>
        <strain evidence="2">TBRC 16381</strain>
    </source>
</reference>
<feature type="transmembrane region" description="Helical" evidence="1">
    <location>
        <begin position="6"/>
        <end position="33"/>
    </location>
</feature>
<dbReference type="EMBL" id="JASBAO010000001">
    <property type="protein sequence ID" value="MDI2091638.1"/>
    <property type="molecule type" value="Genomic_DNA"/>
</dbReference>
<evidence type="ECO:0000313" key="3">
    <source>
        <dbReference type="Proteomes" id="UP001431634"/>
    </source>
</evidence>
<sequence>MDYSTYLSITLTALSVVLTAMTIGIGIVAWLTIGSIQKKAKKTATCAVEAKLKELEEEKILPFIKDTIMTKTNEQIEIMIKNGELREYAFQKGSSVLNPDTEKELIEKEE</sequence>
<organism evidence="2 3">
    <name type="scientific">Commensalibacter oyaizuii</name>
    <dbReference type="NCBI Taxonomy" id="3043873"/>
    <lineage>
        <taxon>Bacteria</taxon>
        <taxon>Pseudomonadati</taxon>
        <taxon>Pseudomonadota</taxon>
        <taxon>Alphaproteobacteria</taxon>
        <taxon>Acetobacterales</taxon>
        <taxon>Acetobacteraceae</taxon>
    </lineage>
</organism>
<comment type="caution">
    <text evidence="2">The sequence shown here is derived from an EMBL/GenBank/DDBJ whole genome shotgun (WGS) entry which is preliminary data.</text>
</comment>
<gene>
    <name evidence="2" type="ORF">QJV27_09710</name>
</gene>
<dbReference type="Proteomes" id="UP001431634">
    <property type="component" value="Unassembled WGS sequence"/>
</dbReference>
<protein>
    <submittedName>
        <fullName evidence="2">Uncharacterized protein</fullName>
    </submittedName>
</protein>
<keyword evidence="1" id="KW-1133">Transmembrane helix</keyword>
<proteinExistence type="predicted"/>
<dbReference type="RefSeq" id="WP_281448727.1">
    <property type="nucleotide sequence ID" value="NZ_JASBAO010000001.1"/>
</dbReference>
<accession>A0ABT6Q3U1</accession>
<keyword evidence="1" id="KW-0472">Membrane</keyword>
<keyword evidence="1" id="KW-0812">Transmembrane</keyword>